<dbReference type="AlphaFoldDB" id="A0A2U3LAL7"/>
<name>A0A2U3LAL7_9BACT</name>
<proteinExistence type="predicted"/>
<dbReference type="Proteomes" id="UP000238701">
    <property type="component" value="Unassembled WGS sequence"/>
</dbReference>
<evidence type="ECO:0000313" key="3">
    <source>
        <dbReference type="Proteomes" id="UP000238701"/>
    </source>
</evidence>
<dbReference type="EMBL" id="OMOD01000188">
    <property type="protein sequence ID" value="SPF48932.1"/>
    <property type="molecule type" value="Genomic_DNA"/>
</dbReference>
<evidence type="ECO:0000313" key="2">
    <source>
        <dbReference type="EMBL" id="SPF48932.1"/>
    </source>
</evidence>
<evidence type="ECO:0000256" key="1">
    <source>
        <dbReference type="SAM" id="MobiDB-lite"/>
    </source>
</evidence>
<feature type="compositionally biased region" description="Polar residues" evidence="1">
    <location>
        <begin position="241"/>
        <end position="251"/>
    </location>
</feature>
<organism evidence="2 3">
    <name type="scientific">Candidatus Sulfotelmatobacter kueseliae</name>
    <dbReference type="NCBI Taxonomy" id="2042962"/>
    <lineage>
        <taxon>Bacteria</taxon>
        <taxon>Pseudomonadati</taxon>
        <taxon>Acidobacteriota</taxon>
        <taxon>Terriglobia</taxon>
        <taxon>Terriglobales</taxon>
        <taxon>Candidatus Korobacteraceae</taxon>
        <taxon>Candidatus Sulfotelmatobacter</taxon>
    </lineage>
</organism>
<feature type="region of interest" description="Disordered" evidence="1">
    <location>
        <begin position="1"/>
        <end position="22"/>
    </location>
</feature>
<accession>A0A2U3LAL7</accession>
<sequence length="251" mass="27165">MTRISGAGKEPGDLKPSSAQPHSIRLRGGRWRLLLGLRRGRKQAAEAQIHGRRAVVVGPVVGEGDQGEGARAFVAAEQFHFVGELGVIHFVEGGGAEVETRLQRLDQFVLAVGFLQRHGGLDLRQVADFRAQIIVRLHDVQDEVAEGHLLLGGLVGKLVGGHFLDRGDQVLLLARENFPDDRSHRIFVLRQNRGCGEKQKNNECAFHGKPPGVAVPFYSGGAGSARDPPLSDQNRRGRSGSHPSKSAQSLP</sequence>
<protein>
    <submittedName>
        <fullName evidence="2">Uncharacterized protein</fullName>
    </submittedName>
</protein>
<reference evidence="3" key="1">
    <citation type="submission" date="2018-02" db="EMBL/GenBank/DDBJ databases">
        <authorList>
            <person name="Hausmann B."/>
        </authorList>
    </citation>
    <scope>NUCLEOTIDE SEQUENCE [LARGE SCALE GENOMIC DNA]</scope>
    <source>
        <strain evidence="3">Peat soil MAG SbA1</strain>
    </source>
</reference>
<feature type="region of interest" description="Disordered" evidence="1">
    <location>
        <begin position="216"/>
        <end position="251"/>
    </location>
</feature>
<gene>
    <name evidence="2" type="ORF">SBA1_90068</name>
</gene>